<evidence type="ECO:0008006" key="4">
    <source>
        <dbReference type="Google" id="ProtNLM"/>
    </source>
</evidence>
<protein>
    <recommendedName>
        <fullName evidence="4">Reverse transcriptase domain-containing protein</fullName>
    </recommendedName>
</protein>
<evidence type="ECO:0000313" key="3">
    <source>
        <dbReference type="Proteomes" id="UP001529510"/>
    </source>
</evidence>
<reference evidence="1 3" key="1">
    <citation type="submission" date="2024-05" db="EMBL/GenBank/DDBJ databases">
        <title>Genome sequencing and assembly of Indian major carp, Cirrhinus mrigala (Hamilton, 1822).</title>
        <authorList>
            <person name="Mohindra V."/>
            <person name="Chowdhury L.M."/>
            <person name="Lal K."/>
            <person name="Jena J.K."/>
        </authorList>
    </citation>
    <scope>NUCLEOTIDE SEQUENCE [LARGE SCALE GENOMIC DNA]</scope>
    <source>
        <strain evidence="1">CM1030</strain>
        <tissue evidence="1">Blood</tissue>
    </source>
</reference>
<sequence>MSSSTGEESSHAVSEVDIISAVNSLQVSDTPRPDGIPVSFYKENIKDLIPYIKMLYDKIHRGAFNCSEIHFNETVKSPQDDSQHFFNVDYLIIATILAKRLDDLLESQSKACVTKHSATVMISPKTFCTEMRLSCIKDEIEKQKQSNTNLFQDFLTVKNLLRDAPEVDTGSVDVSIERNKLLDQGCPLTPVLITLALKCLVSELAGHLKQHDILVFKESVVLCIQSEDLGELIAAVKNRTSEVFYIKELTSGNINCVQLKCIGNEFKDEDWDGMDAEIFVYKTEEESEASWSGRVYEEHDFVIHKEEDITVEGDG</sequence>
<dbReference type="AlphaFoldDB" id="A0ABD0NY54"/>
<evidence type="ECO:0000313" key="1">
    <source>
        <dbReference type="EMBL" id="KAL0166719.1"/>
    </source>
</evidence>
<name>A0ABD0NY54_CIRMR</name>
<evidence type="ECO:0000313" key="2">
    <source>
        <dbReference type="EMBL" id="KAL0166720.1"/>
    </source>
</evidence>
<organism evidence="1 3">
    <name type="scientific">Cirrhinus mrigala</name>
    <name type="common">Mrigala</name>
    <dbReference type="NCBI Taxonomy" id="683832"/>
    <lineage>
        <taxon>Eukaryota</taxon>
        <taxon>Metazoa</taxon>
        <taxon>Chordata</taxon>
        <taxon>Craniata</taxon>
        <taxon>Vertebrata</taxon>
        <taxon>Euteleostomi</taxon>
        <taxon>Actinopterygii</taxon>
        <taxon>Neopterygii</taxon>
        <taxon>Teleostei</taxon>
        <taxon>Ostariophysi</taxon>
        <taxon>Cypriniformes</taxon>
        <taxon>Cyprinidae</taxon>
        <taxon>Labeoninae</taxon>
        <taxon>Labeonini</taxon>
        <taxon>Cirrhinus</taxon>
    </lineage>
</organism>
<gene>
    <name evidence="1" type="ORF">M9458_038563</name>
    <name evidence="2" type="ORF">M9458_038564</name>
</gene>
<keyword evidence="3" id="KW-1185">Reference proteome</keyword>
<dbReference type="EMBL" id="JAMKFB020000019">
    <property type="protein sequence ID" value="KAL0166719.1"/>
    <property type="molecule type" value="Genomic_DNA"/>
</dbReference>
<accession>A0ABD0NY54</accession>
<dbReference type="EMBL" id="JAMKFB020000019">
    <property type="protein sequence ID" value="KAL0166720.1"/>
    <property type="molecule type" value="Genomic_DNA"/>
</dbReference>
<comment type="caution">
    <text evidence="1">The sequence shown here is derived from an EMBL/GenBank/DDBJ whole genome shotgun (WGS) entry which is preliminary data.</text>
</comment>
<proteinExistence type="predicted"/>
<feature type="non-terminal residue" evidence="1">
    <location>
        <position position="315"/>
    </location>
</feature>
<dbReference type="Proteomes" id="UP001529510">
    <property type="component" value="Unassembled WGS sequence"/>
</dbReference>